<evidence type="ECO:0000259" key="2">
    <source>
        <dbReference type="Pfam" id="PF16657"/>
    </source>
</evidence>
<dbReference type="SUPFAM" id="SSF51011">
    <property type="entry name" value="Glycosyl hydrolase domain"/>
    <property type="match status" value="1"/>
</dbReference>
<dbReference type="RefSeq" id="WP_191205616.1">
    <property type="nucleotide sequence ID" value="NZ_JACXZA010000005.1"/>
</dbReference>
<feature type="domain" description="Maltogenic amylase-like C-terminal" evidence="2">
    <location>
        <begin position="29"/>
        <end position="97"/>
    </location>
</feature>
<name>A0ABR8MZJ1_9BACL</name>
<organism evidence="3 4">
    <name type="scientific">Paenibacillus terricola</name>
    <dbReference type="NCBI Taxonomy" id="2763503"/>
    <lineage>
        <taxon>Bacteria</taxon>
        <taxon>Bacillati</taxon>
        <taxon>Bacillota</taxon>
        <taxon>Bacilli</taxon>
        <taxon>Bacillales</taxon>
        <taxon>Paenibacillaceae</taxon>
        <taxon>Paenibacillus</taxon>
    </lineage>
</organism>
<comment type="caution">
    <text evidence="3">The sequence shown here is derived from an EMBL/GenBank/DDBJ whole genome shotgun (WGS) entry which is preliminary data.</text>
</comment>
<accession>A0ABR8MZJ1</accession>
<dbReference type="Pfam" id="PF16657">
    <property type="entry name" value="Malt_amylase_C"/>
    <property type="match status" value="1"/>
</dbReference>
<gene>
    <name evidence="3" type="ORF">H8B09_21490</name>
</gene>
<dbReference type="Proteomes" id="UP000609346">
    <property type="component" value="Unassembled WGS sequence"/>
</dbReference>
<reference evidence="3 4" key="1">
    <citation type="submission" date="2020-09" db="EMBL/GenBank/DDBJ databases">
        <title>Paenibacillus sp. strain PR3 16S rRNA gene Genome sequencing and assembly.</title>
        <authorList>
            <person name="Kim J."/>
        </authorList>
    </citation>
    <scope>NUCLEOTIDE SEQUENCE [LARGE SCALE GENOMIC DNA]</scope>
    <source>
        <strain evidence="3 4">PR3</strain>
    </source>
</reference>
<dbReference type="InterPro" id="IPR013780">
    <property type="entry name" value="Glyco_hydro_b"/>
</dbReference>
<protein>
    <submittedName>
        <fullName evidence="3">Alpha-glucosidase C-terminal domain-containing protein</fullName>
    </submittedName>
</protein>
<comment type="similarity">
    <text evidence="1">Belongs to the glycosyl hydrolase 13 family.</text>
</comment>
<evidence type="ECO:0000313" key="4">
    <source>
        <dbReference type="Proteomes" id="UP000609346"/>
    </source>
</evidence>
<keyword evidence="4" id="KW-1185">Reference proteome</keyword>
<proteinExistence type="inferred from homology"/>
<dbReference type="InterPro" id="IPR032091">
    <property type="entry name" value="Malt_amylase-like_C"/>
</dbReference>
<dbReference type="Gene3D" id="2.60.40.1180">
    <property type="entry name" value="Golgi alpha-mannosidase II"/>
    <property type="match status" value="1"/>
</dbReference>
<evidence type="ECO:0000256" key="1">
    <source>
        <dbReference type="ARBA" id="ARBA00008061"/>
    </source>
</evidence>
<sequence length="103" mass="11393">MQTFYKGLIDLKHNNEALWNGNAGGVYHSLEAGDNHVLAFERTKNDNTVVVMMNLSAEQVETSVKLDQALAGAYTSQSGEAAELKAEQMVDLAPWAYEIYVKQ</sequence>
<dbReference type="EMBL" id="JACXZA010000005">
    <property type="protein sequence ID" value="MBD3921357.1"/>
    <property type="molecule type" value="Genomic_DNA"/>
</dbReference>
<evidence type="ECO:0000313" key="3">
    <source>
        <dbReference type="EMBL" id="MBD3921357.1"/>
    </source>
</evidence>